<dbReference type="Pfam" id="PF11575">
    <property type="entry name" value="FhuF_C"/>
    <property type="match status" value="1"/>
</dbReference>
<dbReference type="AlphaFoldDB" id="A0A941FS74"/>
<feature type="domain" description="Ferric siderophore reductase C-terminal" evidence="1">
    <location>
        <begin position="6"/>
        <end position="21"/>
    </location>
</feature>
<proteinExistence type="predicted"/>
<dbReference type="GO" id="GO:0051537">
    <property type="term" value="F:2 iron, 2 sulfur cluster binding"/>
    <property type="evidence" value="ECO:0007669"/>
    <property type="project" value="InterPro"/>
</dbReference>
<evidence type="ECO:0000313" key="3">
    <source>
        <dbReference type="Proteomes" id="UP000680045"/>
    </source>
</evidence>
<protein>
    <submittedName>
        <fullName evidence="2">(2Fe-2S)-binding protein</fullName>
    </submittedName>
</protein>
<dbReference type="Proteomes" id="UP000680045">
    <property type="component" value="Unassembled WGS sequence"/>
</dbReference>
<dbReference type="InterPro" id="IPR024726">
    <property type="entry name" value="FhuF_C"/>
</dbReference>
<sequence>MNPYKRVTCCLYYRIDGLEKCVLSEQKLLK</sequence>
<accession>A0A941FS74</accession>
<dbReference type="EMBL" id="JAGTPW010000046">
    <property type="protein sequence ID" value="MBR8645667.1"/>
    <property type="molecule type" value="Genomic_DNA"/>
</dbReference>
<name>A0A941FS74_9BACI</name>
<organism evidence="2 3">
    <name type="scientific">Peribacillus frigoritolerans</name>
    <dbReference type="NCBI Taxonomy" id="450367"/>
    <lineage>
        <taxon>Bacteria</taxon>
        <taxon>Bacillati</taxon>
        <taxon>Bacillota</taxon>
        <taxon>Bacilli</taxon>
        <taxon>Bacillales</taxon>
        <taxon>Bacillaceae</taxon>
        <taxon>Peribacillus</taxon>
    </lineage>
</organism>
<reference evidence="2" key="1">
    <citation type="submission" date="2021-04" db="EMBL/GenBank/DDBJ databases">
        <title>Whole genome sequencing of Enterococci isolates from hospitalized patients.</title>
        <authorList>
            <person name="Ogoti B.M."/>
            <person name="Onyambu F.G."/>
        </authorList>
    </citation>
    <scope>NUCLEOTIDE SEQUENCE</scope>
    <source>
        <strain evidence="2">242</strain>
    </source>
</reference>
<evidence type="ECO:0000259" key="1">
    <source>
        <dbReference type="Pfam" id="PF11575"/>
    </source>
</evidence>
<evidence type="ECO:0000313" key="2">
    <source>
        <dbReference type="EMBL" id="MBR8645667.1"/>
    </source>
</evidence>
<gene>
    <name evidence="2" type="ORF">KEH51_21610</name>
</gene>
<comment type="caution">
    <text evidence="2">The sequence shown here is derived from an EMBL/GenBank/DDBJ whole genome shotgun (WGS) entry which is preliminary data.</text>
</comment>